<evidence type="ECO:0000313" key="3">
    <source>
        <dbReference type="Proteomes" id="UP000777438"/>
    </source>
</evidence>
<dbReference type="Proteomes" id="UP000777438">
    <property type="component" value="Unassembled WGS sequence"/>
</dbReference>
<sequence>MTSPISMHGMIKILTDDGERDGYTKDATSRPDTAAILRGTLFRSWKVFTSLDKKADVKDIEPITLLYDACWDSAGDGIMNCSKTCGNKATLFSSWKTLWHCLSLASLSLAPTTFPSLNDSSNALIRDSLLEVGITNATGFDGMRVLDYTFECAAASCRDKSMGNCSIHRPGSGYIDDDKVSWIMMHEALELVCGDLESELNIDIAGPGVLIAYITQTAMVLYAWLFFLFLKVNKIINTFTSVLTHLFRKRNPGPKLLSHRASGLERLERTNLAHATSTFLAELHEAQCFFIVAIGIALLTANSRAAIFTGAENWQSLLWNRDSIQVTAGLGAWPVVLGQVTLRRARLDSVYYLLLSTVALILAGAAADTAANPNPDKVYESFRNQNIMAECGGNPSLRTFCVENRFGIYWNPLPAASVYAFLGFLGILWWAELWKRMRATAWFPKRDKCLPKRALKLYNRTRCMLPKVATILMHAAEAGGLTCIAFGLAQIRVPLVALLIQGDTGTWSVGQLVAVLIWAPVISKYLHLVILGVEKGFKLRLSQAFEIVKRAQTCLQDTT</sequence>
<accession>A0A9P8WFS2</accession>
<feature type="transmembrane region" description="Helical" evidence="1">
    <location>
        <begin position="349"/>
        <end position="367"/>
    </location>
</feature>
<feature type="transmembrane region" description="Helical" evidence="1">
    <location>
        <begin position="210"/>
        <end position="230"/>
    </location>
</feature>
<evidence type="ECO:0000256" key="1">
    <source>
        <dbReference type="SAM" id="Phobius"/>
    </source>
</evidence>
<dbReference type="EMBL" id="JAGPYM010000002">
    <property type="protein sequence ID" value="KAH6898004.1"/>
    <property type="molecule type" value="Genomic_DNA"/>
</dbReference>
<dbReference type="OrthoDB" id="3789824at2759"/>
<name>A0A9P8WFS2_9HYPO</name>
<dbReference type="AlphaFoldDB" id="A0A9P8WFS2"/>
<reference evidence="2 3" key="1">
    <citation type="journal article" date="2021" name="Nat. Commun.">
        <title>Genetic determinants of endophytism in the Arabidopsis root mycobiome.</title>
        <authorList>
            <person name="Mesny F."/>
            <person name="Miyauchi S."/>
            <person name="Thiergart T."/>
            <person name="Pickel B."/>
            <person name="Atanasova L."/>
            <person name="Karlsson M."/>
            <person name="Huettel B."/>
            <person name="Barry K.W."/>
            <person name="Haridas S."/>
            <person name="Chen C."/>
            <person name="Bauer D."/>
            <person name="Andreopoulos W."/>
            <person name="Pangilinan J."/>
            <person name="LaButti K."/>
            <person name="Riley R."/>
            <person name="Lipzen A."/>
            <person name="Clum A."/>
            <person name="Drula E."/>
            <person name="Henrissat B."/>
            <person name="Kohler A."/>
            <person name="Grigoriev I.V."/>
            <person name="Martin F.M."/>
            <person name="Hacquard S."/>
        </authorList>
    </citation>
    <scope>NUCLEOTIDE SEQUENCE [LARGE SCALE GENOMIC DNA]</scope>
    <source>
        <strain evidence="2 3">MPI-CAGE-CH-0241</strain>
    </source>
</reference>
<keyword evidence="1" id="KW-0812">Transmembrane</keyword>
<feature type="transmembrane region" description="Helical" evidence="1">
    <location>
        <begin position="288"/>
        <end position="311"/>
    </location>
</feature>
<feature type="transmembrane region" description="Helical" evidence="1">
    <location>
        <begin position="468"/>
        <end position="489"/>
    </location>
</feature>
<proteinExistence type="predicted"/>
<keyword evidence="1" id="KW-0472">Membrane</keyword>
<protein>
    <submittedName>
        <fullName evidence="2">Uncharacterized protein</fullName>
    </submittedName>
</protein>
<evidence type="ECO:0000313" key="2">
    <source>
        <dbReference type="EMBL" id="KAH6898004.1"/>
    </source>
</evidence>
<comment type="caution">
    <text evidence="2">The sequence shown here is derived from an EMBL/GenBank/DDBJ whole genome shotgun (WGS) entry which is preliminary data.</text>
</comment>
<keyword evidence="1" id="KW-1133">Transmembrane helix</keyword>
<gene>
    <name evidence="2" type="ORF">B0T10DRAFT_471684</name>
</gene>
<keyword evidence="3" id="KW-1185">Reference proteome</keyword>
<feature type="transmembrane region" description="Helical" evidence="1">
    <location>
        <begin position="509"/>
        <end position="533"/>
    </location>
</feature>
<feature type="transmembrane region" description="Helical" evidence="1">
    <location>
        <begin position="413"/>
        <end position="431"/>
    </location>
</feature>
<feature type="transmembrane region" description="Helical" evidence="1">
    <location>
        <begin position="323"/>
        <end position="342"/>
    </location>
</feature>
<organism evidence="2 3">
    <name type="scientific">Thelonectria olida</name>
    <dbReference type="NCBI Taxonomy" id="1576542"/>
    <lineage>
        <taxon>Eukaryota</taxon>
        <taxon>Fungi</taxon>
        <taxon>Dikarya</taxon>
        <taxon>Ascomycota</taxon>
        <taxon>Pezizomycotina</taxon>
        <taxon>Sordariomycetes</taxon>
        <taxon>Hypocreomycetidae</taxon>
        <taxon>Hypocreales</taxon>
        <taxon>Nectriaceae</taxon>
        <taxon>Thelonectria</taxon>
    </lineage>
</organism>